<dbReference type="Gene3D" id="3.40.30.10">
    <property type="entry name" value="Glutaredoxin"/>
    <property type="match status" value="4"/>
</dbReference>
<keyword evidence="7" id="KW-0256">Endoplasmic reticulum</keyword>
<evidence type="ECO:0000256" key="10">
    <source>
        <dbReference type="ARBA" id="ARBA00023284"/>
    </source>
</evidence>
<dbReference type="Pfam" id="PF00085">
    <property type="entry name" value="Thioredoxin"/>
    <property type="match status" value="2"/>
</dbReference>
<comment type="subcellular location">
    <subcellularLocation>
        <location evidence="2">Endoplasmic reticulum lumen</location>
    </subcellularLocation>
</comment>
<comment type="catalytic activity">
    <reaction evidence="1">
        <text>Catalyzes the rearrangement of -S-S- bonds in proteins.</text>
        <dbReference type="EC" id="5.3.4.1"/>
    </reaction>
</comment>
<dbReference type="CDD" id="cd02981">
    <property type="entry name" value="PDI_b_family"/>
    <property type="match status" value="1"/>
</dbReference>
<feature type="domain" description="Thioredoxin" evidence="12">
    <location>
        <begin position="366"/>
        <end position="489"/>
    </location>
</feature>
<dbReference type="Proteomes" id="UP001454036">
    <property type="component" value="Unassembled WGS sequence"/>
</dbReference>
<dbReference type="CDD" id="cd02982">
    <property type="entry name" value="PDI_b'_family"/>
    <property type="match status" value="1"/>
</dbReference>
<dbReference type="Pfam" id="PF13848">
    <property type="entry name" value="Thioredoxin_6"/>
    <property type="match status" value="1"/>
</dbReference>
<evidence type="ECO:0000256" key="9">
    <source>
        <dbReference type="ARBA" id="ARBA00023235"/>
    </source>
</evidence>
<dbReference type="FunFam" id="3.40.30.10:FF:000152">
    <property type="entry name" value="Protein disulfide-isomerase"/>
    <property type="match status" value="1"/>
</dbReference>
<evidence type="ECO:0000313" key="13">
    <source>
        <dbReference type="EMBL" id="GAA0175916.1"/>
    </source>
</evidence>
<dbReference type="EMBL" id="BAABME010009839">
    <property type="protein sequence ID" value="GAA0175916.1"/>
    <property type="molecule type" value="Genomic_DNA"/>
</dbReference>
<feature type="domain" description="Thioredoxin" evidence="12">
    <location>
        <begin position="17"/>
        <end position="143"/>
    </location>
</feature>
<dbReference type="InterPro" id="IPR017937">
    <property type="entry name" value="Thioredoxin_CS"/>
</dbReference>
<evidence type="ECO:0000256" key="6">
    <source>
        <dbReference type="ARBA" id="ARBA00022737"/>
    </source>
</evidence>
<dbReference type="FunFam" id="3.40.30.10:FF:000150">
    <property type="entry name" value="Protein disulfide-isomerase"/>
    <property type="match status" value="1"/>
</dbReference>
<proteinExistence type="inferred from homology"/>
<dbReference type="InterPro" id="IPR005792">
    <property type="entry name" value="Prot_disulphide_isomerase"/>
</dbReference>
<dbReference type="PANTHER" id="PTHR18929:SF132">
    <property type="entry name" value="PROTEIN DISULFIDE-ISOMERASE A3"/>
    <property type="match status" value="1"/>
</dbReference>
<dbReference type="PROSITE" id="PS00194">
    <property type="entry name" value="THIOREDOXIN_1"/>
    <property type="match status" value="1"/>
</dbReference>
<name>A0AAV3RJH9_LITER</name>
<dbReference type="GO" id="GO:0034976">
    <property type="term" value="P:response to endoplasmic reticulum stress"/>
    <property type="evidence" value="ECO:0007669"/>
    <property type="project" value="TreeGrafter"/>
</dbReference>
<feature type="signal peptide" evidence="11">
    <location>
        <begin position="1"/>
        <end position="24"/>
    </location>
</feature>
<feature type="chain" id="PRO_5043472590" description="protein disulfide-isomerase" evidence="11">
    <location>
        <begin position="25"/>
        <end position="503"/>
    </location>
</feature>
<evidence type="ECO:0000256" key="3">
    <source>
        <dbReference type="ARBA" id="ARBA00006347"/>
    </source>
</evidence>
<dbReference type="EC" id="5.3.4.1" evidence="4"/>
<evidence type="ECO:0000256" key="7">
    <source>
        <dbReference type="ARBA" id="ARBA00022824"/>
    </source>
</evidence>
<gene>
    <name evidence="13" type="ORF">LIER_29008</name>
</gene>
<keyword evidence="6" id="KW-0677">Repeat</keyword>
<keyword evidence="10" id="KW-0676">Redox-active center</keyword>
<protein>
    <recommendedName>
        <fullName evidence="4">protein disulfide-isomerase</fullName>
        <ecNumber evidence="4">5.3.4.1</ecNumber>
    </recommendedName>
</protein>
<comment type="caution">
    <text evidence="13">The sequence shown here is derived from an EMBL/GenBank/DDBJ whole genome shotgun (WGS) entry which is preliminary data.</text>
</comment>
<evidence type="ECO:0000256" key="2">
    <source>
        <dbReference type="ARBA" id="ARBA00004319"/>
    </source>
</evidence>
<evidence type="ECO:0000256" key="11">
    <source>
        <dbReference type="SAM" id="SignalP"/>
    </source>
</evidence>
<dbReference type="InterPro" id="IPR036249">
    <property type="entry name" value="Thioredoxin-like_sf"/>
</dbReference>
<dbReference type="PROSITE" id="PS51352">
    <property type="entry name" value="THIOREDOXIN_2"/>
    <property type="match status" value="2"/>
</dbReference>
<keyword evidence="9" id="KW-0413">Isomerase</keyword>
<keyword evidence="14" id="KW-1185">Reference proteome</keyword>
<dbReference type="InterPro" id="IPR013766">
    <property type="entry name" value="Thioredoxin_domain"/>
</dbReference>
<dbReference type="GO" id="GO:0003756">
    <property type="term" value="F:protein disulfide isomerase activity"/>
    <property type="evidence" value="ECO:0007669"/>
    <property type="project" value="UniProtKB-EC"/>
</dbReference>
<keyword evidence="8" id="KW-1015">Disulfide bond</keyword>
<evidence type="ECO:0000259" key="12">
    <source>
        <dbReference type="PROSITE" id="PS51352"/>
    </source>
</evidence>
<dbReference type="FunFam" id="3.40.30.10:FF:000107">
    <property type="entry name" value="Protein disulfide-isomerase 5-2"/>
    <property type="match status" value="1"/>
</dbReference>
<comment type="similarity">
    <text evidence="3">Belongs to the protein disulfide isomerase family.</text>
</comment>
<dbReference type="AlphaFoldDB" id="A0AAV3RJH9"/>
<dbReference type="PANTHER" id="PTHR18929">
    <property type="entry name" value="PROTEIN DISULFIDE ISOMERASE"/>
    <property type="match status" value="1"/>
</dbReference>
<evidence type="ECO:0000256" key="1">
    <source>
        <dbReference type="ARBA" id="ARBA00001182"/>
    </source>
</evidence>
<accession>A0AAV3RJH9</accession>
<evidence type="ECO:0000313" key="14">
    <source>
        <dbReference type="Proteomes" id="UP001454036"/>
    </source>
</evidence>
<sequence>MGVTRIFILSILIVTSSFIGLAFSHESTPLREYVVTLDYSNFTEFVSKHNFMVVEFYAPWCGACKSLAPEWEKAAKILSEGEPPIVLAKVDANDARNKDVAVEHDLKGFPTIKILREGGTLVRDYKGPRVAHGIVAYVRKQAGPPSLEIKSIQDAAAIIHDDDDFAIVGIFPEFSGEKYDSFTALAERLRSGIDFGHTTDAKLLPRGDLSVNRPVIRLFKPFDELFVDFEEFDVDVLEKLIEESSMPLVTLFNMDPVNRPYLTKFFQTPSAKVMMFLNFTSANFGAFKSKYREVAEEFKGNGVGFLMGDIEAARQGTLEFLGLKEDQMPLVVIQTNDGSKYLKQNLLPGQIFSFVKEFKDGKLQLYKKSEPIPEVNDEPVKVVVHDSFEDMVFNSGKNVVLTFYGSWSPHTKMFAPILDEVAVAFQNDNSVMIAKIDTMKNDYPTETFEVVSDPALYFVSASGEVTSMLEEEGVQSKEAIIAFIQNNLNKAPPQPHHGGHDEL</sequence>
<dbReference type="NCBIfam" id="TIGR01130">
    <property type="entry name" value="ER_PDI_fam"/>
    <property type="match status" value="1"/>
</dbReference>
<dbReference type="PRINTS" id="PR00421">
    <property type="entry name" value="THIOREDOXIN"/>
</dbReference>
<dbReference type="SUPFAM" id="SSF52833">
    <property type="entry name" value="Thioredoxin-like"/>
    <property type="match status" value="4"/>
</dbReference>
<keyword evidence="5 11" id="KW-0732">Signal</keyword>
<dbReference type="CDD" id="cd02961">
    <property type="entry name" value="PDI_a_family"/>
    <property type="match status" value="1"/>
</dbReference>
<evidence type="ECO:0000256" key="5">
    <source>
        <dbReference type="ARBA" id="ARBA00022729"/>
    </source>
</evidence>
<dbReference type="GO" id="GO:0006457">
    <property type="term" value="P:protein folding"/>
    <property type="evidence" value="ECO:0007669"/>
    <property type="project" value="TreeGrafter"/>
</dbReference>
<evidence type="ECO:0000256" key="4">
    <source>
        <dbReference type="ARBA" id="ARBA00012723"/>
    </source>
</evidence>
<reference evidence="13 14" key="1">
    <citation type="submission" date="2024-01" db="EMBL/GenBank/DDBJ databases">
        <title>The complete chloroplast genome sequence of Lithospermum erythrorhizon: insights into the phylogenetic relationship among Boraginaceae species and the maternal lineages of purple gromwells.</title>
        <authorList>
            <person name="Okada T."/>
            <person name="Watanabe K."/>
        </authorList>
    </citation>
    <scope>NUCLEOTIDE SEQUENCE [LARGE SCALE GENOMIC DNA]</scope>
</reference>
<dbReference type="GO" id="GO:0005788">
    <property type="term" value="C:endoplasmic reticulum lumen"/>
    <property type="evidence" value="ECO:0007669"/>
    <property type="project" value="UniProtKB-SubCell"/>
</dbReference>
<evidence type="ECO:0000256" key="8">
    <source>
        <dbReference type="ARBA" id="ARBA00023157"/>
    </source>
</evidence>
<organism evidence="13 14">
    <name type="scientific">Lithospermum erythrorhizon</name>
    <name type="common">Purple gromwell</name>
    <name type="synonym">Lithospermum officinale var. erythrorhizon</name>
    <dbReference type="NCBI Taxonomy" id="34254"/>
    <lineage>
        <taxon>Eukaryota</taxon>
        <taxon>Viridiplantae</taxon>
        <taxon>Streptophyta</taxon>
        <taxon>Embryophyta</taxon>
        <taxon>Tracheophyta</taxon>
        <taxon>Spermatophyta</taxon>
        <taxon>Magnoliopsida</taxon>
        <taxon>eudicotyledons</taxon>
        <taxon>Gunneridae</taxon>
        <taxon>Pentapetalae</taxon>
        <taxon>asterids</taxon>
        <taxon>lamiids</taxon>
        <taxon>Boraginales</taxon>
        <taxon>Boraginaceae</taxon>
        <taxon>Boraginoideae</taxon>
        <taxon>Lithospermeae</taxon>
        <taxon>Lithospermum</taxon>
    </lineage>
</organism>